<keyword evidence="2" id="KW-0614">Plasmid</keyword>
<dbReference type="Proteomes" id="UP000000268">
    <property type="component" value="Plasmid pREB3"/>
</dbReference>
<dbReference type="EMBL" id="CP000840">
    <property type="protein sequence ID" value="ABW32283.1"/>
    <property type="molecule type" value="Genomic_DNA"/>
</dbReference>
<reference evidence="2 3" key="1">
    <citation type="journal article" date="2008" name="Proc. Natl. Acad. Sci. U.S.A.">
        <title>Niche adaptation and genome expansion in the chlorophyll d-producing cyanobacterium Acaryochloris marina.</title>
        <authorList>
            <person name="Swingley W.D."/>
            <person name="Chen M."/>
            <person name="Cheung P.C."/>
            <person name="Conrad A.L."/>
            <person name="Dejesa L.C."/>
            <person name="Hao J."/>
            <person name="Honchak B.M."/>
            <person name="Karbach L.E."/>
            <person name="Kurdoglu A."/>
            <person name="Lahiri S."/>
            <person name="Mastrian S.D."/>
            <person name="Miyashita H."/>
            <person name="Page L."/>
            <person name="Ramakrishna P."/>
            <person name="Satoh S."/>
            <person name="Sattley W.M."/>
            <person name="Shimada Y."/>
            <person name="Taylor H.L."/>
            <person name="Tomo T."/>
            <person name="Tsuchiya T."/>
            <person name="Wang Z.T."/>
            <person name="Raymond J."/>
            <person name="Mimuro M."/>
            <person name="Blankenship R.E."/>
            <person name="Touchman J.W."/>
        </authorList>
    </citation>
    <scope>NUCLEOTIDE SEQUENCE [LARGE SCALE GENOMIC DNA]</scope>
    <source>
        <strain evidence="3">MBIC 11017</strain>
        <plasmid evidence="3">Plasmid pREB3</plasmid>
    </source>
</reference>
<organism evidence="2 3">
    <name type="scientific">Acaryochloris marina (strain MBIC 11017)</name>
    <dbReference type="NCBI Taxonomy" id="329726"/>
    <lineage>
        <taxon>Bacteria</taxon>
        <taxon>Bacillati</taxon>
        <taxon>Cyanobacteriota</taxon>
        <taxon>Cyanophyceae</taxon>
        <taxon>Acaryochloridales</taxon>
        <taxon>Acaryochloridaceae</taxon>
        <taxon>Acaryochloris</taxon>
    </lineage>
</organism>
<name>A8ZN84_ACAM1</name>
<accession>A8ZN84</accession>
<keyword evidence="3" id="KW-1185">Reference proteome</keyword>
<protein>
    <submittedName>
        <fullName evidence="2">Uncharacterized protein</fullName>
    </submittedName>
</protein>
<gene>
    <name evidence="2" type="ordered locus">AM1_C0356</name>
</gene>
<dbReference type="AlphaFoldDB" id="A8ZN84"/>
<proteinExistence type="predicted"/>
<evidence type="ECO:0000256" key="1">
    <source>
        <dbReference type="SAM" id="MobiDB-lite"/>
    </source>
</evidence>
<geneLocation type="plasmid" evidence="2 3">
    <name>pREB3</name>
</geneLocation>
<evidence type="ECO:0000313" key="2">
    <source>
        <dbReference type="EMBL" id="ABW32283.1"/>
    </source>
</evidence>
<dbReference type="HOGENOM" id="CLU_3131089_0_0_3"/>
<feature type="region of interest" description="Disordered" evidence="1">
    <location>
        <begin position="1"/>
        <end position="49"/>
    </location>
</feature>
<sequence length="49" mass="5213">MEPTLAIYNGIPIAPPTAKTPDTPKSHPQDSPDPGSSYERTWKGACACN</sequence>
<evidence type="ECO:0000313" key="3">
    <source>
        <dbReference type="Proteomes" id="UP000000268"/>
    </source>
</evidence>
<dbReference type="KEGG" id="amr:AM1_C0356"/>